<dbReference type="Proteomes" id="UP001403385">
    <property type="component" value="Unassembled WGS sequence"/>
</dbReference>
<dbReference type="AlphaFoldDB" id="A0AAW9RWD4"/>
<evidence type="ECO:0000313" key="1">
    <source>
        <dbReference type="EMBL" id="MEN7547375.1"/>
    </source>
</evidence>
<dbReference type="RefSeq" id="WP_346820158.1">
    <property type="nucleotide sequence ID" value="NZ_JBDKWZ010000002.1"/>
</dbReference>
<organism evidence="1 2">
    <name type="scientific">Rapidithrix thailandica</name>
    <dbReference type="NCBI Taxonomy" id="413964"/>
    <lineage>
        <taxon>Bacteria</taxon>
        <taxon>Pseudomonadati</taxon>
        <taxon>Bacteroidota</taxon>
        <taxon>Cytophagia</taxon>
        <taxon>Cytophagales</taxon>
        <taxon>Flammeovirgaceae</taxon>
        <taxon>Rapidithrix</taxon>
    </lineage>
</organism>
<evidence type="ECO:0000313" key="2">
    <source>
        <dbReference type="Proteomes" id="UP001403385"/>
    </source>
</evidence>
<gene>
    <name evidence="1" type="ORF">AAG747_05625</name>
</gene>
<reference evidence="1 2" key="1">
    <citation type="submission" date="2024-04" db="EMBL/GenBank/DDBJ databases">
        <title>Novel genus in family Flammeovirgaceae.</title>
        <authorList>
            <person name="Nguyen T.H."/>
            <person name="Vuong T.Q."/>
            <person name="Le H."/>
            <person name="Kim S.-G."/>
        </authorList>
    </citation>
    <scope>NUCLEOTIDE SEQUENCE [LARGE SCALE GENOMIC DNA]</scope>
    <source>
        <strain evidence="1 2">JCM 23209</strain>
    </source>
</reference>
<keyword evidence="2" id="KW-1185">Reference proteome</keyword>
<sequence>MFYIELKKDILLGHYDSEDESVSEAVFSIYPDYENYEFIIHLNNDLKLLLDFRGDMSEIYNDVIKMMRAINHGDGMIKINFLSSSFSAIWHIEIKSDDIKIIPQWTTANLEFKGKKVTPDKYHKFESPIIITKALLLSEWNKLLEEIKNDLLKVGYPHNLKGFDYLMNL</sequence>
<name>A0AAW9RWD4_9BACT</name>
<proteinExistence type="predicted"/>
<accession>A0AAW9RWD4</accession>
<protein>
    <submittedName>
        <fullName evidence="1">Uncharacterized protein</fullName>
    </submittedName>
</protein>
<comment type="caution">
    <text evidence="1">The sequence shown here is derived from an EMBL/GenBank/DDBJ whole genome shotgun (WGS) entry which is preliminary data.</text>
</comment>
<dbReference type="EMBL" id="JBDKWZ010000002">
    <property type="protein sequence ID" value="MEN7547375.1"/>
    <property type="molecule type" value="Genomic_DNA"/>
</dbReference>